<dbReference type="AlphaFoldDB" id="A0A068YUK5"/>
<proteinExistence type="predicted"/>
<accession>A0A068YUK5</accession>
<reference evidence="1" key="1">
    <citation type="submission" date="2013-11" db="EMBL/GenBank/DDBJ databases">
        <title>A murein lytic enzyme of Bifidobacterium bifidum MIMBb75 modulates dendritic cell maturation through its CHAP amidase domain.</title>
        <authorList>
            <person name="Guglielmetti S."/>
        </authorList>
    </citation>
    <scope>NUCLEOTIDE SEQUENCE</scope>
    <source>
        <strain evidence="1">MIMBb75</strain>
    </source>
</reference>
<name>A0A068YUK5_BIFBI</name>
<dbReference type="Pfam" id="PF14198">
    <property type="entry name" value="TnpV"/>
    <property type="match status" value="1"/>
</dbReference>
<evidence type="ECO:0000313" key="1">
    <source>
        <dbReference type="EMBL" id="CDS55422.1"/>
    </source>
</evidence>
<dbReference type="EMBL" id="HG794715">
    <property type="protein sequence ID" value="CDS55422.1"/>
    <property type="molecule type" value="Genomic_DNA"/>
</dbReference>
<dbReference type="PATRIC" id="fig|1681.46.peg.17"/>
<dbReference type="InterPro" id="IPR026989">
    <property type="entry name" value="TnpV"/>
</dbReference>
<sequence length="145" mass="17357">MDEMTWTDPQLKARYEENSRKLEHLKETLPNLYSEDALPYKVFTTNSVHGIQRMRLIWLKEHHPQWFREMMMANVLEEHLRDIETRTRERQAQIMDQLMESRHLLNRTDCLKAAPQLTDLDRLNGMNEAQSESMSMAIHEVVESF</sequence>
<protein>
    <submittedName>
        <fullName evidence="1">Transposon-encoded protein TnpV</fullName>
    </submittedName>
</protein>
<dbReference type="RefSeq" id="WP_003817163.1">
    <property type="nucleotide sequence ID" value="NZ_CP018757.1"/>
</dbReference>
<organism evidence="1">
    <name type="scientific">Bifidobacterium bifidum</name>
    <dbReference type="NCBI Taxonomy" id="1681"/>
    <lineage>
        <taxon>Bacteria</taxon>
        <taxon>Bacillati</taxon>
        <taxon>Actinomycetota</taxon>
        <taxon>Actinomycetes</taxon>
        <taxon>Bifidobacteriales</taxon>
        <taxon>Bifidobacteriaceae</taxon>
        <taxon>Bifidobacterium</taxon>
    </lineage>
</organism>